<evidence type="ECO:0000313" key="13">
    <source>
        <dbReference type="EMBL" id="KAJ3986562.1"/>
    </source>
</evidence>
<evidence type="ECO:0000313" key="14">
    <source>
        <dbReference type="Proteomes" id="UP001142393"/>
    </source>
</evidence>
<evidence type="ECO:0000259" key="11">
    <source>
        <dbReference type="Pfam" id="PF10444"/>
    </source>
</evidence>
<keyword evidence="6" id="KW-0498">Mitosis</keyword>
<keyword evidence="4" id="KW-0158">Chromosome</keyword>
<feature type="compositionally biased region" description="Polar residues" evidence="10">
    <location>
        <begin position="309"/>
        <end position="339"/>
    </location>
</feature>
<reference evidence="13" key="1">
    <citation type="submission" date="2022-08" db="EMBL/GenBank/DDBJ databases">
        <authorList>
            <consortium name="DOE Joint Genome Institute"/>
            <person name="Min B."/>
            <person name="Riley R."/>
            <person name="Sierra-Patev S."/>
            <person name="Naranjo-Ortiz M."/>
            <person name="Looney B."/>
            <person name="Konkel Z."/>
            <person name="Slot J.C."/>
            <person name="Sakamoto Y."/>
            <person name="Steenwyk J.L."/>
            <person name="Rokas A."/>
            <person name="Carro J."/>
            <person name="Camarero S."/>
            <person name="Ferreira P."/>
            <person name="Molpeceres G."/>
            <person name="Ruiz-Duenas F.J."/>
            <person name="Serrano A."/>
            <person name="Henrissat B."/>
            <person name="Drula E."/>
            <person name="Hughes K.W."/>
            <person name="Mata J.L."/>
            <person name="Ishikawa N.K."/>
            <person name="Vargas-Isla R."/>
            <person name="Ushijima S."/>
            <person name="Smith C.A."/>
            <person name="Ahrendt S."/>
            <person name="Andreopoulos W."/>
            <person name="He G."/>
            <person name="Labutti K."/>
            <person name="Lipzen A."/>
            <person name="Ng V."/>
            <person name="Sandor L."/>
            <person name="Barry K."/>
            <person name="Martinez A.T."/>
            <person name="Xiao Y."/>
            <person name="Gibbons J.G."/>
            <person name="Terashima K."/>
            <person name="Hibbett D.S."/>
            <person name="Grigoriev I.V."/>
        </authorList>
    </citation>
    <scope>NUCLEOTIDE SEQUENCE</scope>
    <source>
        <strain evidence="13">TFB7829</strain>
    </source>
</reference>
<evidence type="ECO:0000256" key="4">
    <source>
        <dbReference type="ARBA" id="ARBA00022454"/>
    </source>
</evidence>
<dbReference type="Proteomes" id="UP001142393">
    <property type="component" value="Unassembled WGS sequence"/>
</dbReference>
<proteinExistence type="inferred from homology"/>
<dbReference type="AlphaFoldDB" id="A0A9W8P5I4"/>
<evidence type="ECO:0000256" key="2">
    <source>
        <dbReference type="ARBA" id="ARBA00004584"/>
    </source>
</evidence>
<feature type="region of interest" description="Disordered" evidence="10">
    <location>
        <begin position="252"/>
        <end position="348"/>
    </location>
</feature>
<dbReference type="GO" id="GO:0051301">
    <property type="term" value="P:cell division"/>
    <property type="evidence" value="ECO:0007669"/>
    <property type="project" value="UniProtKB-KW"/>
</dbReference>
<feature type="compositionally biased region" description="Basic and acidic residues" evidence="10">
    <location>
        <begin position="109"/>
        <end position="120"/>
    </location>
</feature>
<feature type="domain" description="Borealin N-terminal" evidence="11">
    <location>
        <begin position="11"/>
        <end position="67"/>
    </location>
</feature>
<reference evidence="12 14" key="3">
    <citation type="journal article" date="2023" name="Proc. Natl. Acad. Sci. U.S.A.">
        <title>A global phylogenomic analysis of the shiitake genus Lentinula.</title>
        <authorList>
            <person name="Sierra-Patev S."/>
            <person name="Min B."/>
            <person name="Naranjo-Ortiz M."/>
            <person name="Looney B."/>
            <person name="Konkel Z."/>
            <person name="Slot J.C."/>
            <person name="Sakamoto Y."/>
            <person name="Steenwyk J.L."/>
            <person name="Rokas A."/>
            <person name="Carro J."/>
            <person name="Camarero S."/>
            <person name="Ferreira P."/>
            <person name="Molpeceres G."/>
            <person name="Ruiz-Duenas F.J."/>
            <person name="Serrano A."/>
            <person name="Henrissat B."/>
            <person name="Drula E."/>
            <person name="Hughes K.W."/>
            <person name="Mata J.L."/>
            <person name="Ishikawa N.K."/>
            <person name="Vargas-Isla R."/>
            <person name="Ushijima S."/>
            <person name="Smith C.A."/>
            <person name="Donoghue J."/>
            <person name="Ahrendt S."/>
            <person name="Andreopoulos W."/>
            <person name="He G."/>
            <person name="LaButti K."/>
            <person name="Lipzen A."/>
            <person name="Ng V."/>
            <person name="Riley R."/>
            <person name="Sandor L."/>
            <person name="Barry K."/>
            <person name="Martinez A.T."/>
            <person name="Xiao Y."/>
            <person name="Gibbons J.G."/>
            <person name="Terashima K."/>
            <person name="Grigoriev I.V."/>
            <person name="Hibbett D."/>
        </authorList>
    </citation>
    <scope>NUCLEOTIDE SEQUENCE [LARGE SCALE GENOMIC DNA]</scope>
    <source>
        <strain evidence="12 14">TFB7810</strain>
    </source>
</reference>
<keyword evidence="7" id="KW-0539">Nucleus</keyword>
<keyword evidence="5" id="KW-0132">Cell division</keyword>
<dbReference type="GO" id="GO:0032133">
    <property type="term" value="C:chromosome passenger complex"/>
    <property type="evidence" value="ECO:0007669"/>
    <property type="project" value="TreeGrafter"/>
</dbReference>
<keyword evidence="9" id="KW-0137">Centromere</keyword>
<feature type="region of interest" description="Disordered" evidence="10">
    <location>
        <begin position="107"/>
        <end position="233"/>
    </location>
</feature>
<dbReference type="EMBL" id="MU801938">
    <property type="protein sequence ID" value="KAJ3986562.1"/>
    <property type="molecule type" value="Genomic_DNA"/>
</dbReference>
<keyword evidence="8" id="KW-0131">Cell cycle</keyword>
<evidence type="ECO:0000256" key="1">
    <source>
        <dbReference type="ARBA" id="ARBA00004123"/>
    </source>
</evidence>
<comment type="caution">
    <text evidence="12">The sequence shown here is derived from an EMBL/GenBank/DDBJ whole genome shotgun (WGS) entry which is preliminary data.</text>
</comment>
<name>A0A9W8P5I4_9AGAR</name>
<accession>A0AA38UW33</accession>
<evidence type="ECO:0000256" key="7">
    <source>
        <dbReference type="ARBA" id="ARBA00023242"/>
    </source>
</evidence>
<evidence type="ECO:0000256" key="9">
    <source>
        <dbReference type="ARBA" id="ARBA00023328"/>
    </source>
</evidence>
<dbReference type="Proteomes" id="UP001163850">
    <property type="component" value="Unassembled WGS sequence"/>
</dbReference>
<gene>
    <name evidence="12" type="ORF">DFH05DRAFT_807649</name>
    <name evidence="13" type="ORF">F5890DRAFT_1406992</name>
</gene>
<evidence type="ECO:0000313" key="12">
    <source>
        <dbReference type="EMBL" id="KAJ3747389.1"/>
    </source>
</evidence>
<dbReference type="GO" id="GO:0000775">
    <property type="term" value="C:chromosome, centromeric region"/>
    <property type="evidence" value="ECO:0007669"/>
    <property type="project" value="UniProtKB-SubCell"/>
</dbReference>
<dbReference type="InterPro" id="IPR018867">
    <property type="entry name" value="Cell_div_borealin"/>
</dbReference>
<dbReference type="InterPro" id="IPR018851">
    <property type="entry name" value="Borealin_N"/>
</dbReference>
<dbReference type="GO" id="GO:0000070">
    <property type="term" value="P:mitotic sister chromatid segregation"/>
    <property type="evidence" value="ECO:0007669"/>
    <property type="project" value="TreeGrafter"/>
</dbReference>
<dbReference type="GO" id="GO:0005634">
    <property type="term" value="C:nucleus"/>
    <property type="evidence" value="ECO:0007669"/>
    <property type="project" value="UniProtKB-SubCell"/>
</dbReference>
<dbReference type="Pfam" id="PF10444">
    <property type="entry name" value="Nbl1_Borealin_N"/>
    <property type="match status" value="1"/>
</dbReference>
<evidence type="ECO:0000256" key="3">
    <source>
        <dbReference type="ARBA" id="ARBA00009914"/>
    </source>
</evidence>
<feature type="compositionally biased region" description="Polar residues" evidence="10">
    <location>
        <begin position="182"/>
        <end position="197"/>
    </location>
</feature>
<dbReference type="PANTHER" id="PTHR16040:SF7">
    <property type="entry name" value="AUSTRALIN, ISOFORM A-RELATED"/>
    <property type="match status" value="1"/>
</dbReference>
<sequence>MSSSPTYTDEEKKQLLINLDIEVQHRTRQLRSWLEDQLEGFKIHQENTISRIPKPVRTITMREFGEKYHGNPVIAATESQKERLAAQVGDGLGEMDKTERKRKWMAMQETREVDDGESSRKSKSARLTSYISPKKRGGTSTGPGTAQRAKLLASGEKAPGRPRIPMDRIPGSPSPQKAKAPFTTSTTYTPRAPSSPSKLPVHKPGQPRTRVPSSSTFNPTLPAKTPTYPRNTHHLHTASATLRAPRKDEQMLSINGSPLSNPFWVDGLLPPDGRPGGSTGGSHTLKRTQSNISIRRDPSFVSGLPPRADSQSSFYPDTSSKPHSRNNSDATLAESTTGPFSGLPKTSFETPYVPTKKYMVTISTKDGHILEFDPLQTSPKALDALDGITDSAKKQAREEMSRLVEAAVDKWKIR</sequence>
<reference evidence="12" key="2">
    <citation type="submission" date="2022-08" db="EMBL/GenBank/DDBJ databases">
        <authorList>
            <consortium name="DOE Joint Genome Institute"/>
            <person name="Min B."/>
            <person name="Sierra-Patev S."/>
            <person name="Naranjo-Ortiz M."/>
            <person name="Looney B."/>
            <person name="Konkel Z."/>
            <person name="Slot J.C."/>
            <person name="Sakamoto Y."/>
            <person name="Steenwyk J.L."/>
            <person name="Rokas A."/>
            <person name="Carro J."/>
            <person name="Camarero S."/>
            <person name="Ferreira P."/>
            <person name="Molpeceres G."/>
            <person name="Ruiz-duenas F.J."/>
            <person name="Serrano A."/>
            <person name="Henrissat B."/>
            <person name="Drula E."/>
            <person name="Hughes K.W."/>
            <person name="Mata J.L."/>
            <person name="Ishikawa N.K."/>
            <person name="Vargas-Isla R."/>
            <person name="Ushijima S."/>
            <person name="Smith C.A."/>
            <person name="Ahrendt S."/>
            <person name="Andreopoulos W."/>
            <person name="He G."/>
            <person name="LaButti K."/>
            <person name="Lipzen A."/>
            <person name="Ng V."/>
            <person name="Riley R."/>
            <person name="Sandor L."/>
            <person name="Barry K."/>
            <person name="Martinez A.T."/>
            <person name="Xiao Y."/>
            <person name="Gibbons J.G."/>
            <person name="Terashima K."/>
            <person name="Hibbett D.S."/>
            <person name="Grigoriev I.V."/>
        </authorList>
    </citation>
    <scope>NUCLEOTIDE SEQUENCE</scope>
    <source>
        <strain evidence="12">TFB7810</strain>
    </source>
</reference>
<protein>
    <recommendedName>
        <fullName evidence="11">Borealin N-terminal domain-containing protein</fullName>
    </recommendedName>
</protein>
<keyword evidence="14" id="KW-1185">Reference proteome</keyword>
<comment type="similarity">
    <text evidence="3">Belongs to the borealin family.</text>
</comment>
<evidence type="ECO:0000256" key="10">
    <source>
        <dbReference type="SAM" id="MobiDB-lite"/>
    </source>
</evidence>
<organism evidence="12 14">
    <name type="scientific">Lentinula detonsa</name>
    <dbReference type="NCBI Taxonomy" id="2804962"/>
    <lineage>
        <taxon>Eukaryota</taxon>
        <taxon>Fungi</taxon>
        <taxon>Dikarya</taxon>
        <taxon>Basidiomycota</taxon>
        <taxon>Agaricomycotina</taxon>
        <taxon>Agaricomycetes</taxon>
        <taxon>Agaricomycetidae</taxon>
        <taxon>Agaricales</taxon>
        <taxon>Marasmiineae</taxon>
        <taxon>Omphalotaceae</taxon>
        <taxon>Lentinula</taxon>
    </lineage>
</organism>
<comment type="subcellular location">
    <subcellularLocation>
        <location evidence="2">Chromosome</location>
        <location evidence="2">Centromere</location>
    </subcellularLocation>
    <subcellularLocation>
        <location evidence="1">Nucleus</location>
    </subcellularLocation>
</comment>
<evidence type="ECO:0000256" key="8">
    <source>
        <dbReference type="ARBA" id="ARBA00023306"/>
    </source>
</evidence>
<accession>A0A9W8P5I4</accession>
<dbReference type="EMBL" id="JANVFU010000003">
    <property type="protein sequence ID" value="KAJ3747389.1"/>
    <property type="molecule type" value="Genomic_DNA"/>
</dbReference>
<dbReference type="PANTHER" id="PTHR16040">
    <property type="entry name" value="AUSTRALIN, ISOFORM A-RELATED"/>
    <property type="match status" value="1"/>
</dbReference>
<evidence type="ECO:0000256" key="5">
    <source>
        <dbReference type="ARBA" id="ARBA00022618"/>
    </source>
</evidence>
<dbReference type="GO" id="GO:0051233">
    <property type="term" value="C:spindle midzone"/>
    <property type="evidence" value="ECO:0007669"/>
    <property type="project" value="TreeGrafter"/>
</dbReference>
<evidence type="ECO:0000256" key="6">
    <source>
        <dbReference type="ARBA" id="ARBA00022776"/>
    </source>
</evidence>